<gene>
    <name evidence="1" type="ORF">M3215_01030</name>
</gene>
<keyword evidence="2" id="KW-1185">Reference proteome</keyword>
<accession>A0ACC6A0R0</accession>
<dbReference type="Proteomes" id="UP001202289">
    <property type="component" value="Unassembled WGS sequence"/>
</dbReference>
<organism evidence="1 2">
    <name type="scientific">Bacillus cytotoxicus</name>
    <dbReference type="NCBI Taxonomy" id="580165"/>
    <lineage>
        <taxon>Bacteria</taxon>
        <taxon>Bacillati</taxon>
        <taxon>Bacillota</taxon>
        <taxon>Bacilli</taxon>
        <taxon>Bacillales</taxon>
        <taxon>Bacillaceae</taxon>
        <taxon>Bacillus</taxon>
        <taxon>Bacillus cereus group</taxon>
    </lineage>
</organism>
<protein>
    <submittedName>
        <fullName evidence="1">Spore germination protein</fullName>
    </submittedName>
</protein>
<name>A0ACC6A0R0_9BACI</name>
<evidence type="ECO:0000313" key="2">
    <source>
        <dbReference type="Proteomes" id="UP001202289"/>
    </source>
</evidence>
<reference evidence="1" key="1">
    <citation type="submission" date="2022-05" db="EMBL/GenBank/DDBJ databases">
        <title>Comparative Genomics of Spacecraft Associated Microbes.</title>
        <authorList>
            <person name="Tran M.T."/>
            <person name="Wright A."/>
            <person name="Seuylemezian A."/>
            <person name="Eisen J."/>
            <person name="Coil D."/>
        </authorList>
    </citation>
    <scope>NUCLEOTIDE SEQUENCE</scope>
    <source>
        <strain evidence="1">FAIRING 10M-2.2</strain>
    </source>
</reference>
<comment type="caution">
    <text evidence="1">The sequence shown here is derived from an EMBL/GenBank/DDBJ whole genome shotgun (WGS) entry which is preliminary data.</text>
</comment>
<dbReference type="EMBL" id="JAMBOP010000001">
    <property type="protein sequence ID" value="MCM3734455.1"/>
    <property type="molecule type" value="Genomic_DNA"/>
</dbReference>
<sequence>MNSLIRKIKIINNRGVINMGNCYTLSPFFARKAFSGSGGSSVATFLNGKLAPPITPQTTEFTPPLPTGTLTAGV</sequence>
<proteinExistence type="predicted"/>
<evidence type="ECO:0000313" key="1">
    <source>
        <dbReference type="EMBL" id="MCM3734455.1"/>
    </source>
</evidence>